<keyword evidence="4" id="KW-1185">Reference proteome</keyword>
<name>A0A830FK08_9EURY</name>
<comment type="caution">
    <text evidence="2">The sequence shown here is derived from an EMBL/GenBank/DDBJ whole genome shotgun (WGS) entry which is preliminary data.</text>
</comment>
<dbReference type="EMBL" id="JAGGKO010000001">
    <property type="protein sequence ID" value="MBP1953793.1"/>
    <property type="molecule type" value="Genomic_DNA"/>
</dbReference>
<protein>
    <submittedName>
        <fullName evidence="2">Uncharacterized protein</fullName>
    </submittedName>
</protein>
<gene>
    <name evidence="2" type="ORF">GCM10009017_01330</name>
    <name evidence="3" type="ORF">J2752_000674</name>
</gene>
<reference evidence="2" key="1">
    <citation type="journal article" date="2014" name="Int. J. Syst. Evol. Microbiol.">
        <title>Complete genome sequence of Corynebacterium casei LMG S-19264T (=DSM 44701T), isolated from a smear-ripened cheese.</title>
        <authorList>
            <consortium name="US DOE Joint Genome Institute (JGI-PGF)"/>
            <person name="Walter F."/>
            <person name="Albersmeier A."/>
            <person name="Kalinowski J."/>
            <person name="Ruckert C."/>
        </authorList>
    </citation>
    <scope>NUCLEOTIDE SEQUENCE</scope>
    <source>
        <strain evidence="2">JCM 16108</strain>
    </source>
</reference>
<accession>A0A830FK08</accession>
<dbReference type="Proteomes" id="UP000765891">
    <property type="component" value="Unassembled WGS sequence"/>
</dbReference>
<reference evidence="2" key="2">
    <citation type="submission" date="2020-09" db="EMBL/GenBank/DDBJ databases">
        <authorList>
            <person name="Sun Q."/>
            <person name="Ohkuma M."/>
        </authorList>
    </citation>
    <scope>NUCLEOTIDE SEQUENCE</scope>
    <source>
        <strain evidence="2">JCM 16108</strain>
    </source>
</reference>
<reference evidence="3" key="3">
    <citation type="submission" date="2021-03" db="EMBL/GenBank/DDBJ databases">
        <title>Genomic Encyclopedia of Type Strains, Phase IV (KMG-IV): sequencing the most valuable type-strain genomes for metagenomic binning, comparative biology and taxonomic classification.</title>
        <authorList>
            <person name="Goeker M."/>
        </authorList>
    </citation>
    <scope>NUCLEOTIDE SEQUENCE</scope>
    <source>
        <strain evidence="3">DSM 22443</strain>
    </source>
</reference>
<feature type="compositionally biased region" description="Acidic residues" evidence="1">
    <location>
        <begin position="95"/>
        <end position="105"/>
    </location>
</feature>
<dbReference type="OrthoDB" id="170048at2157"/>
<organism evidence="2 4">
    <name type="scientific">Halarchaeum rubridurum</name>
    <dbReference type="NCBI Taxonomy" id="489911"/>
    <lineage>
        <taxon>Archaea</taxon>
        <taxon>Methanobacteriati</taxon>
        <taxon>Methanobacteriota</taxon>
        <taxon>Stenosarchaea group</taxon>
        <taxon>Halobacteria</taxon>
        <taxon>Halobacteriales</taxon>
        <taxon>Halobacteriaceae</taxon>
    </lineage>
</organism>
<dbReference type="Proteomes" id="UP000614609">
    <property type="component" value="Unassembled WGS sequence"/>
</dbReference>
<evidence type="ECO:0000313" key="2">
    <source>
        <dbReference type="EMBL" id="GGM54701.1"/>
    </source>
</evidence>
<evidence type="ECO:0000313" key="4">
    <source>
        <dbReference type="Proteomes" id="UP000614609"/>
    </source>
</evidence>
<sequence length="120" mass="13615">MVEEDLGRATLVYENADGDTVETTVRNEHLVYVQDHWLLDVSDEEAGTDTVRRIPIQRVYHVEREVEAFEDELSTLRGRVESVADDVRDRLLGGDGEEDDTGEESDAVHIDVEEADDVDR</sequence>
<proteinExistence type="predicted"/>
<dbReference type="EMBL" id="BMOO01000001">
    <property type="protein sequence ID" value="GGM54701.1"/>
    <property type="molecule type" value="Genomic_DNA"/>
</dbReference>
<evidence type="ECO:0000256" key="1">
    <source>
        <dbReference type="SAM" id="MobiDB-lite"/>
    </source>
</evidence>
<evidence type="ECO:0000313" key="3">
    <source>
        <dbReference type="EMBL" id="MBP1953793.1"/>
    </source>
</evidence>
<feature type="region of interest" description="Disordered" evidence="1">
    <location>
        <begin position="87"/>
        <end position="120"/>
    </location>
</feature>
<dbReference type="AlphaFoldDB" id="A0A830FK08"/>
<dbReference type="RefSeq" id="WP_188869056.1">
    <property type="nucleotide sequence ID" value="NZ_BMOO01000001.1"/>
</dbReference>